<proteinExistence type="inferred from homology"/>
<evidence type="ECO:0000313" key="9">
    <source>
        <dbReference type="Proteomes" id="UP000184159"/>
    </source>
</evidence>
<evidence type="ECO:0000256" key="1">
    <source>
        <dbReference type="ARBA" id="ARBA00001602"/>
    </source>
</evidence>
<feature type="binding site" evidence="7">
    <location>
        <begin position="27"/>
        <end position="28"/>
    </location>
    <ligand>
        <name>substrate</name>
    </ligand>
</feature>
<dbReference type="NCBIfam" id="TIGR00067">
    <property type="entry name" value="glut_race"/>
    <property type="match status" value="1"/>
</dbReference>
<dbReference type="GO" id="GO:0008881">
    <property type="term" value="F:glutamate racemase activity"/>
    <property type="evidence" value="ECO:0007669"/>
    <property type="project" value="UniProtKB-UniRule"/>
</dbReference>
<keyword evidence="4 7" id="KW-0573">Peptidoglycan synthesis</keyword>
<feature type="active site" description="Proton donor/acceptor" evidence="7">
    <location>
        <position position="91"/>
    </location>
</feature>
<dbReference type="AlphaFoldDB" id="A0A1M5HGB0"/>
<feature type="active site" description="Proton donor/acceptor" evidence="7">
    <location>
        <position position="199"/>
    </location>
</feature>
<evidence type="ECO:0000256" key="3">
    <source>
        <dbReference type="ARBA" id="ARBA00022960"/>
    </source>
</evidence>
<name>A0A1M5HGB0_VIBGA</name>
<dbReference type="EC" id="5.1.1.3" evidence="2 7"/>
<accession>A0A1M5HGB0</accession>
<dbReference type="InterPro" id="IPR001920">
    <property type="entry name" value="Asp/Glu_race"/>
</dbReference>
<evidence type="ECO:0000256" key="7">
    <source>
        <dbReference type="HAMAP-Rule" id="MF_00258"/>
    </source>
</evidence>
<protein>
    <recommendedName>
        <fullName evidence="2 7">Glutamate racemase</fullName>
        <ecNumber evidence="2 7">5.1.1.3</ecNumber>
    </recommendedName>
</protein>
<dbReference type="PANTHER" id="PTHR21198">
    <property type="entry name" value="GLUTAMATE RACEMASE"/>
    <property type="match status" value="1"/>
</dbReference>
<keyword evidence="5 7" id="KW-0413">Isomerase</keyword>
<comment type="pathway">
    <text evidence="7">Cell wall biogenesis; peptidoglycan biosynthesis.</text>
</comment>
<evidence type="ECO:0000313" key="8">
    <source>
        <dbReference type="EMBL" id="SHG15004.1"/>
    </source>
</evidence>
<evidence type="ECO:0000256" key="6">
    <source>
        <dbReference type="ARBA" id="ARBA00023316"/>
    </source>
</evidence>
<keyword evidence="9" id="KW-1185">Reference proteome</keyword>
<comment type="catalytic activity">
    <reaction evidence="1 7">
        <text>L-glutamate = D-glutamate</text>
        <dbReference type="Rhea" id="RHEA:12813"/>
        <dbReference type="ChEBI" id="CHEBI:29985"/>
        <dbReference type="ChEBI" id="CHEBI:29986"/>
        <dbReference type="EC" id="5.1.1.3"/>
    </reaction>
</comment>
<reference evidence="9" key="1">
    <citation type="submission" date="2016-11" db="EMBL/GenBank/DDBJ databases">
        <authorList>
            <person name="Varghese N."/>
            <person name="Submissions S."/>
        </authorList>
    </citation>
    <scope>NUCLEOTIDE SEQUENCE [LARGE SCALE GENOMIC DNA]</scope>
    <source>
        <strain evidence="9">DSM 21264</strain>
    </source>
</reference>
<dbReference type="EMBL" id="FQUH01000032">
    <property type="protein sequence ID" value="SHG15004.1"/>
    <property type="molecule type" value="Genomic_DNA"/>
</dbReference>
<evidence type="ECO:0000256" key="5">
    <source>
        <dbReference type="ARBA" id="ARBA00023235"/>
    </source>
</evidence>
<dbReference type="PANTHER" id="PTHR21198:SF2">
    <property type="entry name" value="GLUTAMATE RACEMASE"/>
    <property type="match status" value="1"/>
</dbReference>
<keyword evidence="6 7" id="KW-0961">Cell wall biogenesis/degradation</keyword>
<dbReference type="FunFam" id="3.40.50.1860:FF:000001">
    <property type="entry name" value="Glutamate racemase"/>
    <property type="match status" value="1"/>
</dbReference>
<feature type="binding site" evidence="7">
    <location>
        <begin position="59"/>
        <end position="60"/>
    </location>
    <ligand>
        <name>substrate</name>
    </ligand>
</feature>
<dbReference type="GO" id="GO:0071555">
    <property type="term" value="P:cell wall organization"/>
    <property type="evidence" value="ECO:0007669"/>
    <property type="project" value="UniProtKB-KW"/>
</dbReference>
<dbReference type="GO" id="GO:0008360">
    <property type="term" value="P:regulation of cell shape"/>
    <property type="evidence" value="ECO:0007669"/>
    <property type="project" value="UniProtKB-KW"/>
</dbReference>
<evidence type="ECO:0000256" key="4">
    <source>
        <dbReference type="ARBA" id="ARBA00022984"/>
    </source>
</evidence>
<keyword evidence="3 7" id="KW-0133">Cell shape</keyword>
<dbReference type="HAMAP" id="MF_00258">
    <property type="entry name" value="Glu_racemase"/>
    <property type="match status" value="1"/>
</dbReference>
<dbReference type="Gene3D" id="3.40.50.1860">
    <property type="match status" value="2"/>
</dbReference>
<feature type="binding site" evidence="7">
    <location>
        <begin position="92"/>
        <end position="93"/>
    </location>
    <ligand>
        <name>substrate</name>
    </ligand>
</feature>
<gene>
    <name evidence="7" type="primary">murI</name>
    <name evidence="8" type="ORF">SAMN02745781_04096</name>
</gene>
<dbReference type="InterPro" id="IPR018187">
    <property type="entry name" value="Asp/Glu_racemase_AS_1"/>
</dbReference>
<dbReference type="UniPathway" id="UPA00219"/>
<comment type="function">
    <text evidence="7">Provides the (R)-glutamate required for cell wall biosynthesis.</text>
</comment>
<dbReference type="GO" id="GO:0009252">
    <property type="term" value="P:peptidoglycan biosynthetic process"/>
    <property type="evidence" value="ECO:0007669"/>
    <property type="project" value="UniProtKB-UniRule"/>
</dbReference>
<sequence>MMQLIFSFLTYHIFIVSSQVSNILIFDSGVGGLSVYREIIQRLPDHNYFYLFDNEGYPYGELPQQELLHRVEALVTSIVKKMAIDIVVIACNTASTIVLPSLRKRLDIPVVGVVPAIKPACNLAQQCVGLIATPATIKRPYTHELIRDFSSDKDICLLGSTALVDMAERKLRGVTVNMFELASILQPIQGKIDVAVLGCTHFPLLRDEIQQVLGSKVILVDSGKAIARRVESLISETMCRHAPKTPRVFASTSPYDSEALTQVLSDWGFNQIENYPIQDFSDHSQPEL</sequence>
<dbReference type="PROSITE" id="PS00923">
    <property type="entry name" value="ASP_GLU_RACEMASE_1"/>
    <property type="match status" value="1"/>
</dbReference>
<dbReference type="Proteomes" id="UP000184159">
    <property type="component" value="Unassembled WGS sequence"/>
</dbReference>
<organism evidence="8 9">
    <name type="scientific">Vibrio gazogenes DSM 21264 = NBRC 103151</name>
    <dbReference type="NCBI Taxonomy" id="1123492"/>
    <lineage>
        <taxon>Bacteria</taxon>
        <taxon>Pseudomonadati</taxon>
        <taxon>Pseudomonadota</taxon>
        <taxon>Gammaproteobacteria</taxon>
        <taxon>Vibrionales</taxon>
        <taxon>Vibrionaceae</taxon>
        <taxon>Vibrio</taxon>
    </lineage>
</organism>
<evidence type="ECO:0000256" key="2">
    <source>
        <dbReference type="ARBA" id="ARBA00013090"/>
    </source>
</evidence>
<dbReference type="InterPro" id="IPR004391">
    <property type="entry name" value="Glu_race"/>
</dbReference>
<feature type="binding site" evidence="7">
    <location>
        <begin position="200"/>
        <end position="201"/>
    </location>
    <ligand>
        <name>substrate</name>
    </ligand>
</feature>
<comment type="similarity">
    <text evidence="7">Belongs to the aspartate/glutamate racemases family.</text>
</comment>
<dbReference type="SUPFAM" id="SSF53681">
    <property type="entry name" value="Aspartate/glutamate racemase"/>
    <property type="match status" value="2"/>
</dbReference>
<dbReference type="Pfam" id="PF01177">
    <property type="entry name" value="Asp_Glu_race"/>
    <property type="match status" value="1"/>
</dbReference>
<dbReference type="InterPro" id="IPR015942">
    <property type="entry name" value="Asp/Glu/hydantoin_racemase"/>
</dbReference>